<dbReference type="Proteomes" id="UP000474054">
    <property type="component" value="Unassembled WGS sequence"/>
</dbReference>
<dbReference type="GeneID" id="42778228"/>
<evidence type="ECO:0000256" key="7">
    <source>
        <dbReference type="ARBA" id="ARBA00023136"/>
    </source>
</evidence>
<dbReference type="PANTHER" id="PTHR11629:SF63">
    <property type="entry name" value="V-TYPE PROTON ATPASE SUBUNIT A"/>
    <property type="match status" value="1"/>
</dbReference>
<dbReference type="EMBL" id="WHYS01000001">
    <property type="protein sequence ID" value="MQL55171.1"/>
    <property type="molecule type" value="Genomic_DNA"/>
</dbReference>
<evidence type="ECO:0000313" key="12">
    <source>
        <dbReference type="EMBL" id="MQL55171.1"/>
    </source>
</evidence>
<reference evidence="12 15" key="1">
    <citation type="submission" date="2019-10" db="EMBL/GenBank/DDBJ databases">
        <title>Comparative genomics of sulfur disproportionating microorganisms.</title>
        <authorList>
            <person name="Ward L.M."/>
            <person name="Bertran E."/>
            <person name="Johnston D."/>
        </authorList>
    </citation>
    <scope>NUCLEOTIDE SEQUENCE [LARGE SCALE GENOMIC DNA]</scope>
    <source>
        <strain evidence="12 15">DSM 3772</strain>
    </source>
</reference>
<dbReference type="Proteomes" id="UP000426328">
    <property type="component" value="Chromosome"/>
</dbReference>
<dbReference type="GO" id="GO:0051117">
    <property type="term" value="F:ATPase binding"/>
    <property type="evidence" value="ECO:0007669"/>
    <property type="project" value="TreeGrafter"/>
</dbReference>
<keyword evidence="7 10" id="KW-0472">Membrane</keyword>
<evidence type="ECO:0000256" key="1">
    <source>
        <dbReference type="ARBA" id="ARBA00004141"/>
    </source>
</evidence>
<accession>A0A650CTA8</accession>
<feature type="transmembrane region" description="Helical" evidence="10">
    <location>
        <begin position="503"/>
        <end position="521"/>
    </location>
</feature>
<gene>
    <name evidence="13" type="ORF">D1866_00780</name>
    <name evidence="12" type="ORF">GFB69_05245</name>
</gene>
<evidence type="ECO:0000256" key="8">
    <source>
        <dbReference type="ARBA" id="ARBA00059506"/>
    </source>
</evidence>
<dbReference type="Pfam" id="PF01496">
    <property type="entry name" value="V_ATPase_I"/>
    <property type="match status" value="2"/>
</dbReference>
<evidence type="ECO:0000256" key="11">
    <source>
        <dbReference type="SAM" id="Coils"/>
    </source>
</evidence>
<keyword evidence="4 10" id="KW-0812">Transmembrane</keyword>
<dbReference type="GO" id="GO:0046961">
    <property type="term" value="F:proton-transporting ATPase activity, rotational mechanism"/>
    <property type="evidence" value="ECO:0007669"/>
    <property type="project" value="InterPro"/>
</dbReference>
<dbReference type="GO" id="GO:0007035">
    <property type="term" value="P:vacuolar acidification"/>
    <property type="evidence" value="ECO:0007669"/>
    <property type="project" value="TreeGrafter"/>
</dbReference>
<sequence length="722" mass="82124">MILPEKMSRVQIIANKELLDDVVTRILKFQNFEPEEPEEPISSERFEEARRKLGIIQEHLNKFQIIMDLAGVTIEPKGKMKAGNWNKIADEVDNEATQEEEKYKELLEEIGKIKSELDLYKAQLNEVLPFKDITVNLSKLYSLKLFDVYLLTILSSQLDKVKFDNALVLTKRINEKTYAVIIMAPKGILQKDKIEKEIGAKVFETPEGKAPYDVYNEVQNKINELTKILEETRAKLKEKLRACELHVKEIYGRLLTVRDALTIISRARVSEFYVQIEGYAPTKMVKKLKDQLKGEAFITERLPRRYGEKDKPPTLISLPKSIRVIESVVELYGTPSYWEISPIIFLIFTFPILFGLMFPDFGNALVVFLFAIWFYKYGKRKGSENTEKLSLVLIYSSIVAMITGLLAREFFGPVLVGGPREVFNNDSYPVGPLYYVWPVPVSVSDSLKYLIPFGNYSILSVEIEDTMILSIFIGALALFVSSLLGVINAIDKKDPEFLFYEKLPLLILYTVPLIIFGYGFVDISDYFGKVECLLGGLLTNIFSFPPNLSTPTYALAYILILWVEIGLIYNWISKVILIKRHEGHVGLGAAIGMGFIEGGFEAGILLLSNTISFIRILVFALAHYYLLYAFSYMGLLVLYSSVPYVAAVIIAGIIIALGNLLAIALEGLIVFIQDMRLHFYEMFSKFYEGQGRKFMPVMNYVELEEGEKEIAKEREVIEVKAA</sequence>
<comment type="subcellular location">
    <subcellularLocation>
        <location evidence="1">Membrane</location>
        <topology evidence="1">Multi-pass membrane protein</topology>
    </subcellularLocation>
</comment>
<keyword evidence="11" id="KW-0175">Coiled coil</keyword>
<feature type="coiled-coil region" evidence="11">
    <location>
        <begin position="89"/>
        <end position="123"/>
    </location>
</feature>
<feature type="transmembrane region" description="Helical" evidence="10">
    <location>
        <begin position="361"/>
        <end position="377"/>
    </location>
</feature>
<keyword evidence="5 10" id="KW-1133">Transmembrane helix</keyword>
<feature type="transmembrane region" description="Helical" evidence="10">
    <location>
        <begin position="553"/>
        <end position="572"/>
    </location>
</feature>
<proteinExistence type="inferred from homology"/>
<comment type="similarity">
    <text evidence="2 10">Belongs to the V-ATPase 116 kDa subunit family.</text>
</comment>
<keyword evidence="6 10" id="KW-0406">Ion transport</keyword>
<evidence type="ECO:0000256" key="10">
    <source>
        <dbReference type="RuleBase" id="RU361189"/>
    </source>
</evidence>
<dbReference type="GO" id="GO:0016471">
    <property type="term" value="C:vacuolar proton-transporting V-type ATPase complex"/>
    <property type="evidence" value="ECO:0007669"/>
    <property type="project" value="TreeGrafter"/>
</dbReference>
<organism evidence="13 14">
    <name type="scientific">Acidianus ambivalens</name>
    <name type="common">Desulfurolobus ambivalens</name>
    <dbReference type="NCBI Taxonomy" id="2283"/>
    <lineage>
        <taxon>Archaea</taxon>
        <taxon>Thermoproteota</taxon>
        <taxon>Thermoprotei</taxon>
        <taxon>Sulfolobales</taxon>
        <taxon>Sulfolobaceae</taxon>
        <taxon>Acidianus</taxon>
    </lineage>
</organism>
<feature type="transmembrane region" description="Helical" evidence="10">
    <location>
        <begin position="389"/>
        <end position="407"/>
    </location>
</feature>
<keyword evidence="14" id="KW-1185">Reference proteome</keyword>
<feature type="transmembrane region" description="Helical" evidence="10">
    <location>
        <begin position="467"/>
        <end position="491"/>
    </location>
</feature>
<dbReference type="RefSeq" id="WP_155860981.1">
    <property type="nucleotide sequence ID" value="NZ_CP045482.1"/>
</dbReference>
<comment type="function">
    <text evidence="8">Component of the A-type ATP synthase that produces ATP from ADP in the presence of a proton gradient across the membrane.</text>
</comment>
<evidence type="ECO:0000256" key="2">
    <source>
        <dbReference type="ARBA" id="ARBA00009904"/>
    </source>
</evidence>
<evidence type="ECO:0000313" key="15">
    <source>
        <dbReference type="Proteomes" id="UP000474054"/>
    </source>
</evidence>
<evidence type="ECO:0000256" key="6">
    <source>
        <dbReference type="ARBA" id="ARBA00023065"/>
    </source>
</evidence>
<dbReference type="EMBL" id="CP045482">
    <property type="protein sequence ID" value="QGR20717.1"/>
    <property type="molecule type" value="Genomic_DNA"/>
</dbReference>
<keyword evidence="3 10" id="KW-0813">Transport</keyword>
<dbReference type="GO" id="GO:0033179">
    <property type="term" value="C:proton-transporting V-type ATPase, V0 domain"/>
    <property type="evidence" value="ECO:0007669"/>
    <property type="project" value="InterPro"/>
</dbReference>
<evidence type="ECO:0000256" key="9">
    <source>
        <dbReference type="ARBA" id="ARBA00068671"/>
    </source>
</evidence>
<name>A0A650CTA8_ACIAM</name>
<feature type="transmembrane region" description="Helical" evidence="10">
    <location>
        <begin position="644"/>
        <end position="672"/>
    </location>
</feature>
<evidence type="ECO:0000256" key="3">
    <source>
        <dbReference type="ARBA" id="ARBA00022448"/>
    </source>
</evidence>
<evidence type="ECO:0000313" key="13">
    <source>
        <dbReference type="EMBL" id="QGR20717.1"/>
    </source>
</evidence>
<reference evidence="13 14" key="2">
    <citation type="submission" date="2019-10" db="EMBL/GenBank/DDBJ databases">
        <title>Genome Sequences from Six Type Strain Members of the Archaeal Family Sulfolobaceae: Acidianus ambivalens, Acidianus infernus, Metallosphaera prunae, Stygiolobus azoricus, Sulfolobus metallicus, and Sulfurisphaera ohwakuensis.</title>
        <authorList>
            <person name="Counts J.A."/>
            <person name="Kelly R.M."/>
        </authorList>
    </citation>
    <scope>NUCLEOTIDE SEQUENCE [LARGE SCALE GENOMIC DNA]</scope>
    <source>
        <strain evidence="13 14">LEI 10</strain>
    </source>
</reference>
<dbReference type="InterPro" id="IPR002490">
    <property type="entry name" value="V-ATPase_116kDa_su"/>
</dbReference>
<evidence type="ECO:0000256" key="5">
    <source>
        <dbReference type="ARBA" id="ARBA00022989"/>
    </source>
</evidence>
<feature type="coiled-coil region" evidence="11">
    <location>
        <begin position="215"/>
        <end position="242"/>
    </location>
</feature>
<feature type="transmembrane region" description="Helical" evidence="10">
    <location>
        <begin position="616"/>
        <end position="638"/>
    </location>
</feature>
<evidence type="ECO:0000256" key="4">
    <source>
        <dbReference type="ARBA" id="ARBA00022692"/>
    </source>
</evidence>
<dbReference type="KEGG" id="aamb:D1866_00780"/>
<dbReference type="AlphaFoldDB" id="A0A650CTA8"/>
<dbReference type="PANTHER" id="PTHR11629">
    <property type="entry name" value="VACUOLAR PROTON ATPASES"/>
    <property type="match status" value="1"/>
</dbReference>
<protein>
    <recommendedName>
        <fullName evidence="9 10">A-type ATP synthase subunit I</fullName>
    </recommendedName>
</protein>
<evidence type="ECO:0000313" key="14">
    <source>
        <dbReference type="Proteomes" id="UP000426328"/>
    </source>
</evidence>